<dbReference type="OrthoDB" id="9791874at2"/>
<feature type="transmembrane region" description="Helical" evidence="7">
    <location>
        <begin position="151"/>
        <end position="169"/>
    </location>
</feature>
<accession>A0A4P9K5S4</accession>
<comment type="subcellular location">
    <subcellularLocation>
        <location evidence="1">Cell membrane</location>
        <topology evidence="1">Multi-pass membrane protein</topology>
    </subcellularLocation>
</comment>
<feature type="domain" description="Glycine transporter" evidence="8">
    <location>
        <begin position="9"/>
        <end position="82"/>
    </location>
</feature>
<dbReference type="AlphaFoldDB" id="A0A4P9K5S4"/>
<dbReference type="KEGG" id="thig:FE785_06040"/>
<dbReference type="PANTHER" id="PTHR30506:SF3">
    <property type="entry name" value="UPF0126 INNER MEMBRANE PROTEIN YADS-RELATED"/>
    <property type="match status" value="1"/>
</dbReference>
<evidence type="ECO:0000313" key="10">
    <source>
        <dbReference type="Proteomes" id="UP000304864"/>
    </source>
</evidence>
<keyword evidence="6 7" id="KW-0472">Membrane</keyword>
<evidence type="ECO:0000256" key="2">
    <source>
        <dbReference type="ARBA" id="ARBA00008193"/>
    </source>
</evidence>
<evidence type="ECO:0000256" key="4">
    <source>
        <dbReference type="ARBA" id="ARBA00022692"/>
    </source>
</evidence>
<evidence type="ECO:0000256" key="3">
    <source>
        <dbReference type="ARBA" id="ARBA00022475"/>
    </source>
</evidence>
<organism evidence="9 10">
    <name type="scientific">Thiomicrorhabdus sediminis</name>
    <dbReference type="NCBI Taxonomy" id="2580412"/>
    <lineage>
        <taxon>Bacteria</taxon>
        <taxon>Pseudomonadati</taxon>
        <taxon>Pseudomonadota</taxon>
        <taxon>Gammaproteobacteria</taxon>
        <taxon>Thiotrichales</taxon>
        <taxon>Piscirickettsiaceae</taxon>
        <taxon>Thiomicrorhabdus</taxon>
    </lineage>
</organism>
<protein>
    <submittedName>
        <fullName evidence="9">Trimeric intracellular cation channel family protein</fullName>
    </submittedName>
</protein>
<keyword evidence="3" id="KW-1003">Cell membrane</keyword>
<dbReference type="Proteomes" id="UP000304864">
    <property type="component" value="Chromosome"/>
</dbReference>
<gene>
    <name evidence="9" type="ORF">FE785_06040</name>
</gene>
<comment type="similarity">
    <text evidence="2">Belongs to the UPF0126 family.</text>
</comment>
<feature type="transmembrane region" description="Helical" evidence="7">
    <location>
        <begin position="33"/>
        <end position="54"/>
    </location>
</feature>
<evidence type="ECO:0000313" key="9">
    <source>
        <dbReference type="EMBL" id="QCU90218.1"/>
    </source>
</evidence>
<proteinExistence type="inferred from homology"/>
<name>A0A4P9K5S4_9GAMM</name>
<keyword evidence="10" id="KW-1185">Reference proteome</keyword>
<reference evidence="9 10" key="1">
    <citation type="submission" date="2019-05" db="EMBL/GenBank/DDBJ databases">
        <title>Thiomicrorhabdus sediminis sp. nov, a novel sulfur-oxidizing bacterium isolated from coastal sediment.</title>
        <authorList>
            <person name="Liu X."/>
        </authorList>
    </citation>
    <scope>NUCLEOTIDE SEQUENCE [LARGE SCALE GENOMIC DNA]</scope>
    <source>
        <strain evidence="9 10">G1</strain>
    </source>
</reference>
<feature type="domain" description="Glycine transporter" evidence="8">
    <location>
        <begin position="94"/>
        <end position="167"/>
    </location>
</feature>
<dbReference type="EMBL" id="CP040602">
    <property type="protein sequence ID" value="QCU90218.1"/>
    <property type="molecule type" value="Genomic_DNA"/>
</dbReference>
<dbReference type="PANTHER" id="PTHR30506">
    <property type="entry name" value="INNER MEMBRANE PROTEIN"/>
    <property type="match status" value="1"/>
</dbReference>
<feature type="transmembrane region" description="Helical" evidence="7">
    <location>
        <begin position="120"/>
        <end position="139"/>
    </location>
</feature>
<dbReference type="Pfam" id="PF03458">
    <property type="entry name" value="Gly_transporter"/>
    <property type="match status" value="2"/>
</dbReference>
<dbReference type="RefSeq" id="WP_138564893.1">
    <property type="nucleotide sequence ID" value="NZ_CP040602.1"/>
</dbReference>
<feature type="transmembrane region" description="Helical" evidence="7">
    <location>
        <begin position="175"/>
        <end position="196"/>
    </location>
</feature>
<keyword evidence="4 7" id="KW-0812">Transmembrane</keyword>
<evidence type="ECO:0000256" key="6">
    <source>
        <dbReference type="ARBA" id="ARBA00023136"/>
    </source>
</evidence>
<feature type="transmembrane region" description="Helical" evidence="7">
    <location>
        <begin position="66"/>
        <end position="84"/>
    </location>
</feature>
<evidence type="ECO:0000259" key="8">
    <source>
        <dbReference type="Pfam" id="PF03458"/>
    </source>
</evidence>
<keyword evidence="5 7" id="KW-1133">Transmembrane helix</keyword>
<feature type="transmembrane region" description="Helical" evidence="7">
    <location>
        <begin position="6"/>
        <end position="26"/>
    </location>
</feature>
<dbReference type="InterPro" id="IPR005115">
    <property type="entry name" value="Gly_transporter"/>
</dbReference>
<sequence length="234" mass="25799">MIFETSIYFLDLLGTAVFAITGLLAARRKQLDLFGAIVIAMVTAIGGGTLRDLIIGVPVFWTQQDIYIYVVVVAALLLFFLARYKRLPVKLLLFLDALGLAVFTIIGTQKAMLLGFSDPIAIMTGIMTGVVGGIIRDVLVGEIPLVFRKEIYATASFIGASVFLLLEHAGVELYVATWMAMLLVLSARVWAIVFHIELPVFISYKPELIKTIKSKKQDTTVQNDTEQTDDISNH</sequence>
<dbReference type="GO" id="GO:0005886">
    <property type="term" value="C:plasma membrane"/>
    <property type="evidence" value="ECO:0007669"/>
    <property type="project" value="UniProtKB-SubCell"/>
</dbReference>
<evidence type="ECO:0000256" key="5">
    <source>
        <dbReference type="ARBA" id="ARBA00022989"/>
    </source>
</evidence>
<feature type="transmembrane region" description="Helical" evidence="7">
    <location>
        <begin position="91"/>
        <end position="108"/>
    </location>
</feature>
<evidence type="ECO:0000256" key="1">
    <source>
        <dbReference type="ARBA" id="ARBA00004651"/>
    </source>
</evidence>
<evidence type="ECO:0000256" key="7">
    <source>
        <dbReference type="SAM" id="Phobius"/>
    </source>
</evidence>